<dbReference type="OrthoDB" id="419616at2759"/>
<feature type="transmembrane region" description="Helical" evidence="6">
    <location>
        <begin position="414"/>
        <end position="440"/>
    </location>
</feature>
<feature type="transmembrane region" description="Helical" evidence="6">
    <location>
        <begin position="153"/>
        <end position="177"/>
    </location>
</feature>
<evidence type="ECO:0000256" key="1">
    <source>
        <dbReference type="ARBA" id="ARBA00004141"/>
    </source>
</evidence>
<dbReference type="InterPro" id="IPR020846">
    <property type="entry name" value="MFS_dom"/>
</dbReference>
<accession>A0A0C3Q9M4</accession>
<dbReference type="AlphaFoldDB" id="A0A0C3Q9M4"/>
<dbReference type="PANTHER" id="PTHR23504:SF15">
    <property type="entry name" value="MAJOR FACILITATOR SUPERFAMILY (MFS) PROFILE DOMAIN-CONTAINING PROTEIN"/>
    <property type="match status" value="1"/>
</dbReference>
<evidence type="ECO:0000259" key="7">
    <source>
        <dbReference type="PROSITE" id="PS50850"/>
    </source>
</evidence>
<evidence type="ECO:0000256" key="6">
    <source>
        <dbReference type="SAM" id="Phobius"/>
    </source>
</evidence>
<feature type="transmembrane region" description="Helical" evidence="6">
    <location>
        <begin position="452"/>
        <end position="472"/>
    </location>
</feature>
<dbReference type="PANTHER" id="PTHR23504">
    <property type="entry name" value="MAJOR FACILITATOR SUPERFAMILY DOMAIN-CONTAINING PROTEIN 10"/>
    <property type="match status" value="1"/>
</dbReference>
<feature type="transmembrane region" description="Helical" evidence="6">
    <location>
        <begin position="306"/>
        <end position="328"/>
    </location>
</feature>
<proteinExistence type="predicted"/>
<reference evidence="8 9" key="1">
    <citation type="submission" date="2014-04" db="EMBL/GenBank/DDBJ databases">
        <authorList>
            <consortium name="DOE Joint Genome Institute"/>
            <person name="Kuo A."/>
            <person name="Girlanda M."/>
            <person name="Perotto S."/>
            <person name="Kohler A."/>
            <person name="Nagy L.G."/>
            <person name="Floudas D."/>
            <person name="Copeland A."/>
            <person name="Barry K.W."/>
            <person name="Cichocki N."/>
            <person name="Veneault-Fourrey C."/>
            <person name="LaButti K."/>
            <person name="Lindquist E.A."/>
            <person name="Lipzen A."/>
            <person name="Lundell T."/>
            <person name="Morin E."/>
            <person name="Murat C."/>
            <person name="Sun H."/>
            <person name="Tunlid A."/>
            <person name="Henrissat B."/>
            <person name="Grigoriev I.V."/>
            <person name="Hibbett D.S."/>
            <person name="Martin F."/>
            <person name="Nordberg H.P."/>
            <person name="Cantor M.N."/>
            <person name="Hua S.X."/>
        </authorList>
    </citation>
    <scope>NUCLEOTIDE SEQUENCE [LARGE SCALE GENOMIC DNA]</scope>
    <source>
        <strain evidence="8 9">MUT 4182</strain>
    </source>
</reference>
<dbReference type="GO" id="GO:0016020">
    <property type="term" value="C:membrane"/>
    <property type="evidence" value="ECO:0007669"/>
    <property type="project" value="UniProtKB-SubCell"/>
</dbReference>
<dbReference type="Proteomes" id="UP000054248">
    <property type="component" value="Unassembled WGS sequence"/>
</dbReference>
<feature type="transmembrane region" description="Helical" evidence="6">
    <location>
        <begin position="120"/>
        <end position="141"/>
    </location>
</feature>
<dbReference type="HOGENOM" id="CLU_001265_54_6_1"/>
<dbReference type="SUPFAM" id="SSF103473">
    <property type="entry name" value="MFS general substrate transporter"/>
    <property type="match status" value="1"/>
</dbReference>
<dbReference type="PROSITE" id="PS50850">
    <property type="entry name" value="MFS"/>
    <property type="match status" value="1"/>
</dbReference>
<keyword evidence="4 6" id="KW-1133">Transmembrane helix</keyword>
<protein>
    <recommendedName>
        <fullName evidence="7">Major facilitator superfamily (MFS) profile domain-containing protein</fullName>
    </recommendedName>
</protein>
<evidence type="ECO:0000256" key="5">
    <source>
        <dbReference type="ARBA" id="ARBA00023136"/>
    </source>
</evidence>
<dbReference type="PRINTS" id="PR01035">
    <property type="entry name" value="TCRTETA"/>
</dbReference>
<feature type="transmembrane region" description="Helical" evidence="6">
    <location>
        <begin position="197"/>
        <end position="219"/>
    </location>
</feature>
<keyword evidence="3 6" id="KW-0812">Transmembrane</keyword>
<evidence type="ECO:0000313" key="8">
    <source>
        <dbReference type="EMBL" id="KIO26750.1"/>
    </source>
</evidence>
<feature type="transmembrane region" description="Helical" evidence="6">
    <location>
        <begin position="335"/>
        <end position="358"/>
    </location>
</feature>
<organism evidence="8 9">
    <name type="scientific">Tulasnella calospora MUT 4182</name>
    <dbReference type="NCBI Taxonomy" id="1051891"/>
    <lineage>
        <taxon>Eukaryota</taxon>
        <taxon>Fungi</taxon>
        <taxon>Dikarya</taxon>
        <taxon>Basidiomycota</taxon>
        <taxon>Agaricomycotina</taxon>
        <taxon>Agaricomycetes</taxon>
        <taxon>Cantharellales</taxon>
        <taxon>Tulasnellaceae</taxon>
        <taxon>Tulasnella</taxon>
    </lineage>
</organism>
<dbReference type="Gene3D" id="1.20.1250.20">
    <property type="entry name" value="MFS general substrate transporter like domains"/>
    <property type="match status" value="1"/>
</dbReference>
<evidence type="ECO:0000313" key="9">
    <source>
        <dbReference type="Proteomes" id="UP000054248"/>
    </source>
</evidence>
<feature type="transmembrane region" description="Helical" evidence="6">
    <location>
        <begin position="96"/>
        <end position="114"/>
    </location>
</feature>
<dbReference type="EMBL" id="KN823019">
    <property type="protein sequence ID" value="KIO26750.1"/>
    <property type="molecule type" value="Genomic_DNA"/>
</dbReference>
<reference evidence="9" key="2">
    <citation type="submission" date="2015-01" db="EMBL/GenBank/DDBJ databases">
        <title>Evolutionary Origins and Diversification of the Mycorrhizal Mutualists.</title>
        <authorList>
            <consortium name="DOE Joint Genome Institute"/>
            <consortium name="Mycorrhizal Genomics Consortium"/>
            <person name="Kohler A."/>
            <person name="Kuo A."/>
            <person name="Nagy L.G."/>
            <person name="Floudas D."/>
            <person name="Copeland A."/>
            <person name="Barry K.W."/>
            <person name="Cichocki N."/>
            <person name="Veneault-Fourrey C."/>
            <person name="LaButti K."/>
            <person name="Lindquist E.A."/>
            <person name="Lipzen A."/>
            <person name="Lundell T."/>
            <person name="Morin E."/>
            <person name="Murat C."/>
            <person name="Riley R."/>
            <person name="Ohm R."/>
            <person name="Sun H."/>
            <person name="Tunlid A."/>
            <person name="Henrissat B."/>
            <person name="Grigoriev I.V."/>
            <person name="Hibbett D.S."/>
            <person name="Martin F."/>
        </authorList>
    </citation>
    <scope>NUCLEOTIDE SEQUENCE [LARGE SCALE GENOMIC DNA]</scope>
    <source>
        <strain evidence="9">MUT 4182</strain>
    </source>
</reference>
<sequence>MATCDAEAQPLLQNTPHVTPLPKAQLAVILCLRLAEPIAYTQLFPHINAMVEELGIAPPNRVGFYSGIIDGLFSLTQLCTIVHWGGLSDRIGRKPVIIIGLSGVTVATLCFGLSRTLWQLLLSRALLGALCGNVAVVHSAISDITDETNQSKAFPLLSAMWDVGTIIGPFLGGMLSHPAERYPSVFGAFPLLRERPFFLLCLASALINAAAVLLGVFFLKETHPCLMKDKEPNHPNESPPHIEGATEPSLSVHATAFGLLADRNVRGVVLVGFCMSFTSIAMDPVLVLWSYTPLALGGIQQEPAEIGVVLSIVGILGVASTIFALPYLQKWFKSVPLLTVFLVMCGLVYVLIPSVGFVVRKTLPPVGQQEPAPPLGKLWVLVFCTLLVHSIAAMSYPAYMLVVAESIPDSRAVGALFGLVMAANCLAEGTAPAFVSSLFALSVDKQIFGGNLVWLIMVGLAAVGASFSHFGLERSVER</sequence>
<feature type="domain" description="Major facilitator superfamily (MFS) profile" evidence="7">
    <location>
        <begin position="25"/>
        <end position="476"/>
    </location>
</feature>
<feature type="transmembrane region" description="Helical" evidence="6">
    <location>
        <begin position="268"/>
        <end position="291"/>
    </location>
</feature>
<evidence type="ECO:0000256" key="2">
    <source>
        <dbReference type="ARBA" id="ARBA00022448"/>
    </source>
</evidence>
<keyword evidence="9" id="KW-1185">Reference proteome</keyword>
<dbReference type="InterPro" id="IPR011701">
    <property type="entry name" value="MFS"/>
</dbReference>
<gene>
    <name evidence="8" type="ORF">M407DRAFT_234191</name>
</gene>
<dbReference type="InterPro" id="IPR001958">
    <property type="entry name" value="Tet-R_TetA/multi-R_MdtG-like"/>
</dbReference>
<evidence type="ECO:0000256" key="3">
    <source>
        <dbReference type="ARBA" id="ARBA00022692"/>
    </source>
</evidence>
<dbReference type="InterPro" id="IPR036259">
    <property type="entry name" value="MFS_trans_sf"/>
</dbReference>
<dbReference type="Pfam" id="PF07690">
    <property type="entry name" value="MFS_1"/>
    <property type="match status" value="1"/>
</dbReference>
<dbReference type="CDD" id="cd17330">
    <property type="entry name" value="MFS_SLC46_TetA_like"/>
    <property type="match status" value="1"/>
</dbReference>
<name>A0A0C3Q9M4_9AGAM</name>
<evidence type="ECO:0000256" key="4">
    <source>
        <dbReference type="ARBA" id="ARBA00022989"/>
    </source>
</evidence>
<keyword evidence="2" id="KW-0813">Transport</keyword>
<comment type="subcellular location">
    <subcellularLocation>
        <location evidence="1">Membrane</location>
        <topology evidence="1">Multi-pass membrane protein</topology>
    </subcellularLocation>
</comment>
<dbReference type="GO" id="GO:0022857">
    <property type="term" value="F:transmembrane transporter activity"/>
    <property type="evidence" value="ECO:0007669"/>
    <property type="project" value="InterPro"/>
</dbReference>
<feature type="transmembrane region" description="Helical" evidence="6">
    <location>
        <begin position="378"/>
        <end position="402"/>
    </location>
</feature>
<keyword evidence="5 6" id="KW-0472">Membrane</keyword>